<name>A0A8H9GE42_9MICO</name>
<evidence type="ECO:0000313" key="2">
    <source>
        <dbReference type="EMBL" id="GGM11670.1"/>
    </source>
</evidence>
<proteinExistence type="predicted"/>
<keyword evidence="1" id="KW-0732">Signal</keyword>
<accession>A0A8H9GE42</accession>
<protein>
    <recommendedName>
        <fullName evidence="4">Ig-like domain-containing protein</fullName>
    </recommendedName>
</protein>
<organism evidence="2 3">
    <name type="scientific">Promicromonospora citrea</name>
    <dbReference type="NCBI Taxonomy" id="43677"/>
    <lineage>
        <taxon>Bacteria</taxon>
        <taxon>Bacillati</taxon>
        <taxon>Actinomycetota</taxon>
        <taxon>Actinomycetes</taxon>
        <taxon>Micrococcales</taxon>
        <taxon>Promicromonosporaceae</taxon>
        <taxon>Promicromonospora</taxon>
    </lineage>
</organism>
<dbReference type="Proteomes" id="UP000655589">
    <property type="component" value="Unassembled WGS sequence"/>
</dbReference>
<evidence type="ECO:0000313" key="3">
    <source>
        <dbReference type="Proteomes" id="UP000655589"/>
    </source>
</evidence>
<dbReference type="EMBL" id="BMPT01000001">
    <property type="protein sequence ID" value="GGM11670.1"/>
    <property type="molecule type" value="Genomic_DNA"/>
</dbReference>
<dbReference type="AlphaFoldDB" id="A0A8H9GE42"/>
<keyword evidence="3" id="KW-1185">Reference proteome</keyword>
<feature type="chain" id="PRO_5038570770" description="Ig-like domain-containing protein" evidence="1">
    <location>
        <begin position="19"/>
        <end position="521"/>
    </location>
</feature>
<evidence type="ECO:0008006" key="4">
    <source>
        <dbReference type="Google" id="ProtNLM"/>
    </source>
</evidence>
<comment type="caution">
    <text evidence="2">The sequence shown here is derived from an EMBL/GenBank/DDBJ whole genome shotgun (WGS) entry which is preliminary data.</text>
</comment>
<gene>
    <name evidence="2" type="ORF">GCM10010102_04240</name>
</gene>
<reference evidence="2" key="1">
    <citation type="journal article" date="2014" name="Int. J. Syst. Evol. Microbiol.">
        <title>Complete genome sequence of Corynebacterium casei LMG S-19264T (=DSM 44701T), isolated from a smear-ripened cheese.</title>
        <authorList>
            <consortium name="US DOE Joint Genome Institute (JGI-PGF)"/>
            <person name="Walter F."/>
            <person name="Albersmeier A."/>
            <person name="Kalinowski J."/>
            <person name="Ruckert C."/>
        </authorList>
    </citation>
    <scope>NUCLEOTIDE SEQUENCE</scope>
    <source>
        <strain evidence="2">JCM 3051</strain>
    </source>
</reference>
<reference evidence="2" key="2">
    <citation type="submission" date="2020-09" db="EMBL/GenBank/DDBJ databases">
        <authorList>
            <person name="Sun Q."/>
            <person name="Ohkuma M."/>
        </authorList>
    </citation>
    <scope>NUCLEOTIDE SEQUENCE</scope>
    <source>
        <strain evidence="2">JCM 3051</strain>
    </source>
</reference>
<sequence>MRVSLGVALGAALMVAGAAAPGMSATPPTAASPDVAVAPAPPAGSTTASVSARTAAAAVTAKISLPPGSSVNGSITGTLTITHDGTSSEMRSGRITMVDPDGRELLGEQFVATGTPDTWTSTVPLPEDAAPGLYDVSLNATVAVTTDDGVTEVPIRTQTPITVPFRAQRNIPLIWTSPSSAPAGADLQVHGAANQRSLGTGEYEPATGQQVKLYFDPDGSAPEALRATLTTDARGYFTSRQKPGASGKWRAEMPQTDTGAKTVWTITSAERERTTTLRQGQVQASQGGYTAGDRLVTHDVVVGLAPVHRRVDVGSLNFSIGGRSGWVSAESRRAEGNYPNGYRMQRELVHAGIGTSHVTLTFNATLPAGVYDIGVRDAMKACGAPVWDGLEGGTSSCTHDVLVEDPTVTTVVVKRASSTTLTASKTSLPAPGTVKLSGEVRKVQLVSGGGAQERPAPNTTVEIWFDPAGSAEPVLKKTIKTGSTGTYSTNVTASGSGAWSAKYPGTNLQASSQAKVNISVG</sequence>
<evidence type="ECO:0000256" key="1">
    <source>
        <dbReference type="SAM" id="SignalP"/>
    </source>
</evidence>
<feature type="signal peptide" evidence="1">
    <location>
        <begin position="1"/>
        <end position="18"/>
    </location>
</feature>